<dbReference type="PROSITE" id="PS51123">
    <property type="entry name" value="OMPA_2"/>
    <property type="match status" value="1"/>
</dbReference>
<proteinExistence type="predicted"/>
<reference evidence="5" key="1">
    <citation type="submission" date="2022-12" db="EMBL/GenBank/DDBJ databases">
        <title>Reference genome sequencing for broad-spectrum identification of bacterial and archaeal isolates by mass spectrometry.</title>
        <authorList>
            <person name="Sekiguchi Y."/>
            <person name="Tourlousse D.M."/>
        </authorList>
    </citation>
    <scope>NUCLEOTIDE SEQUENCE</scope>
    <source>
        <strain evidence="5">301</strain>
    </source>
</reference>
<evidence type="ECO:0000256" key="1">
    <source>
        <dbReference type="PROSITE-ProRule" id="PRU00473"/>
    </source>
</evidence>
<dbReference type="PANTHER" id="PTHR30329">
    <property type="entry name" value="STATOR ELEMENT OF FLAGELLAR MOTOR COMPLEX"/>
    <property type="match status" value="1"/>
</dbReference>
<dbReference type="GO" id="GO:0016020">
    <property type="term" value="C:membrane"/>
    <property type="evidence" value="ECO:0007669"/>
    <property type="project" value="UniProtKB-UniRule"/>
</dbReference>
<evidence type="ECO:0000313" key="5">
    <source>
        <dbReference type="EMBL" id="GLI21677.1"/>
    </source>
</evidence>
<dbReference type="Proteomes" id="UP001144397">
    <property type="component" value="Unassembled WGS sequence"/>
</dbReference>
<keyword evidence="3" id="KW-1133">Transmembrane helix</keyword>
<dbReference type="Gene3D" id="3.40.1520.20">
    <property type="match status" value="4"/>
</dbReference>
<feature type="domain" description="OmpA-like" evidence="4">
    <location>
        <begin position="622"/>
        <end position="737"/>
    </location>
</feature>
<feature type="transmembrane region" description="Helical" evidence="3">
    <location>
        <begin position="31"/>
        <end position="52"/>
    </location>
</feature>
<dbReference type="RefSeq" id="WP_281806492.1">
    <property type="nucleotide sequence ID" value="NZ_BSDO01000002.1"/>
</dbReference>
<dbReference type="GeneID" id="95762147"/>
<sequence>MCVVRQGEANTAGEGGLGQGQPRRGKGWQRLWPLAAGLAALAALTVFTILFARGPIEADLDSAARDVLARTGESWASARFQGRDATMEGEALAEEARAKVRASLEGLFGVRVVRDATTLLPERHPFTFSAVKDGRTIALDGYVPSADALVRIVGAARSGGDQVTGQNRLVRARGAPPGDFAALVIFGLGQLKRLPSGRLTLSDGAIALEGRARDLASYDEVAQTLHGPLPGGMVLARFEVRPPVAAPFLWSGVRDGTVLRLSGYVPSADARSEVAKALSSTVPGIGIKDDTLLADGAPSAELWMRAVRFAGAALAQLPEGRVTLSDSTISIEGAAPSFTSFDILLTLRRQPPEGFQIVRFAVEPPRASPFTWQIERSPEQVRLSGFAPSEEARRLLLDAARSGFQGVPVADDLQLASGGPAPEVWASAASFAVAQLARMHAGSAEVSGTRMVLSGEAADSAGYLAVMQAVRTPPAGVIVDAKGVRPPAISPYVFSVRREAGELTVSGFYPDEAAHLAIKAALERDFLREKVNDVSAVGGGAPSGFRDAVLAGLAQLSRLSSGELSVADAQMRLSGTVLDTTVGGEVEAALKRAARPPFVVETALQLAPSAPPVSVAECGRLVGELLSRGTVRFVGATADIDPLSRGLVDRIAAVLKRCPDGLVRVSGHTDGIGDAAANVRLSEARAKAVVAALAAEGIAPDRLTAAGLGSGQPVAPNDTEAGRALNRRIEVELKERAP</sequence>
<evidence type="ECO:0000259" key="4">
    <source>
        <dbReference type="PROSITE" id="PS51123"/>
    </source>
</evidence>
<organism evidence="5 6">
    <name type="scientific">Xanthobacter flavus</name>
    <dbReference type="NCBI Taxonomy" id="281"/>
    <lineage>
        <taxon>Bacteria</taxon>
        <taxon>Pseudomonadati</taxon>
        <taxon>Pseudomonadota</taxon>
        <taxon>Alphaproteobacteria</taxon>
        <taxon>Hyphomicrobiales</taxon>
        <taxon>Xanthobacteraceae</taxon>
        <taxon>Xanthobacter</taxon>
    </lineage>
</organism>
<keyword evidence="3" id="KW-0812">Transmembrane</keyword>
<dbReference type="InterPro" id="IPR036737">
    <property type="entry name" value="OmpA-like_sf"/>
</dbReference>
<dbReference type="Gene3D" id="3.30.1330.60">
    <property type="entry name" value="OmpA-like domain"/>
    <property type="match status" value="1"/>
</dbReference>
<gene>
    <name evidence="5" type="ORF">XFLAVUS301_13510</name>
</gene>
<accession>A0A9W6FKV3</accession>
<keyword evidence="1 3" id="KW-0472">Membrane</keyword>
<dbReference type="CDD" id="cd07185">
    <property type="entry name" value="OmpA_C-like"/>
    <property type="match status" value="1"/>
</dbReference>
<evidence type="ECO:0000313" key="6">
    <source>
        <dbReference type="Proteomes" id="UP001144397"/>
    </source>
</evidence>
<evidence type="ECO:0000256" key="2">
    <source>
        <dbReference type="SAM" id="MobiDB-lite"/>
    </source>
</evidence>
<feature type="region of interest" description="Disordered" evidence="2">
    <location>
        <begin position="1"/>
        <end position="24"/>
    </location>
</feature>
<dbReference type="AlphaFoldDB" id="A0A9W6FKV3"/>
<name>A0A9W6FKV3_XANFL</name>
<dbReference type="InterPro" id="IPR050330">
    <property type="entry name" value="Bact_OuterMem_StrucFunc"/>
</dbReference>
<dbReference type="Pfam" id="PF00691">
    <property type="entry name" value="OmpA"/>
    <property type="match status" value="1"/>
</dbReference>
<dbReference type="PANTHER" id="PTHR30329:SF21">
    <property type="entry name" value="LIPOPROTEIN YIAD-RELATED"/>
    <property type="match status" value="1"/>
</dbReference>
<dbReference type="InterPro" id="IPR006665">
    <property type="entry name" value="OmpA-like"/>
</dbReference>
<evidence type="ECO:0000256" key="3">
    <source>
        <dbReference type="SAM" id="Phobius"/>
    </source>
</evidence>
<comment type="caution">
    <text evidence="5">The sequence shown here is derived from an EMBL/GenBank/DDBJ whole genome shotgun (WGS) entry which is preliminary data.</text>
</comment>
<dbReference type="SUPFAM" id="SSF103088">
    <property type="entry name" value="OmpA-like"/>
    <property type="match status" value="1"/>
</dbReference>
<protein>
    <recommendedName>
        <fullName evidence="4">OmpA-like domain-containing protein</fullName>
    </recommendedName>
</protein>
<dbReference type="EMBL" id="BSDO01000002">
    <property type="protein sequence ID" value="GLI21677.1"/>
    <property type="molecule type" value="Genomic_DNA"/>
</dbReference>